<dbReference type="KEGG" id="acip:CBP36_19830"/>
<dbReference type="Pfam" id="PF12293">
    <property type="entry name" value="T4BSS_DotH_IcmK"/>
    <property type="match status" value="1"/>
</dbReference>
<dbReference type="KEGG" id="acis:CBP35_19795"/>
<evidence type="ECO:0000313" key="3">
    <source>
        <dbReference type="Proteomes" id="UP000194440"/>
    </source>
</evidence>
<protein>
    <recommendedName>
        <fullName evidence="4">Type IV secretion protein DotH</fullName>
    </recommendedName>
</protein>
<sequence>MRKLRTSIFPLIVGVSINCFAQGSVPDAHSPQVPPLPAGIVPAPKPGEGLSPEAFANLMNQQMPLNTVQVKEINRQVEALKRARSSRPGPAPRPVSVTARVTLAAGANPHVLRLSPETVTSVVFTDVTGAPWNVLKVVSGSQKALDIPVDATGAKSNMFTIAPLDDYVSTNIAVFLEGAPAPVMMAVETNQREVDFRVDVSVQARGPGAVMPIISRGLVDSVSAELTSMVAGVTPAQAKPLKIEASDVPDVQAWVLGQRMYVRSRANVLAPPVPKDGKVATGADGTKVYELPIAPEVLLMHGGNVGRLRLAGFPPRNVLLQTAIGAK</sequence>
<keyword evidence="3" id="KW-1185">Reference proteome</keyword>
<proteinExistence type="predicted"/>
<evidence type="ECO:0008006" key="4">
    <source>
        <dbReference type="Google" id="ProtNLM"/>
    </source>
</evidence>
<dbReference type="InterPro" id="IPR022073">
    <property type="entry name" value="T4BSS_DotH_IcmK"/>
</dbReference>
<keyword evidence="1" id="KW-0732">Signal</keyword>
<geneLocation type="plasmid" evidence="2 3">
    <name>pACP4.1</name>
</geneLocation>
<evidence type="ECO:0000256" key="1">
    <source>
        <dbReference type="SAM" id="SignalP"/>
    </source>
</evidence>
<dbReference type="EMBL" id="CP021367">
    <property type="protein sequence ID" value="ART61218.1"/>
    <property type="molecule type" value="Genomic_DNA"/>
</dbReference>
<gene>
    <name evidence="2" type="ORF">CBP36_19830</name>
</gene>
<feature type="signal peptide" evidence="1">
    <location>
        <begin position="1"/>
        <end position="21"/>
    </location>
</feature>
<dbReference type="AlphaFoldDB" id="A0A240UIC2"/>
<organism evidence="2 3">
    <name type="scientific">Acidovorax carolinensis</name>
    <dbReference type="NCBI Taxonomy" id="553814"/>
    <lineage>
        <taxon>Bacteria</taxon>
        <taxon>Pseudomonadati</taxon>
        <taxon>Pseudomonadota</taxon>
        <taxon>Betaproteobacteria</taxon>
        <taxon>Burkholderiales</taxon>
        <taxon>Comamonadaceae</taxon>
        <taxon>Acidovorax</taxon>
    </lineage>
</organism>
<keyword evidence="2" id="KW-0614">Plasmid</keyword>
<name>A0A240UIC2_9BURK</name>
<feature type="chain" id="PRO_5012670027" description="Type IV secretion protein DotH" evidence="1">
    <location>
        <begin position="22"/>
        <end position="327"/>
    </location>
</feature>
<accession>A0A240UIC2</accession>
<reference evidence="2" key="1">
    <citation type="submission" date="2017-05" db="EMBL/GenBank/DDBJ databases">
        <title>Polyphasic characterization of four soil-derived phenanthrene-degrading Acidovorax strains and proposal of Acidovorax phenanthrenivorans sp. nov.</title>
        <authorList>
            <person name="Singleton D."/>
            <person name="Lee J."/>
            <person name="Dickey A.N."/>
            <person name="Stroud A."/>
            <person name="Scholl E.H."/>
            <person name="Wright F.A."/>
            <person name="Aitken M.D."/>
        </authorList>
    </citation>
    <scope>NUCLEOTIDE SEQUENCE</scope>
    <source>
        <strain evidence="2">P4</strain>
        <plasmid evidence="2">pACP4.1</plasmid>
    </source>
</reference>
<evidence type="ECO:0000313" key="2">
    <source>
        <dbReference type="EMBL" id="ART61218.1"/>
    </source>
</evidence>
<dbReference type="Proteomes" id="UP000194440">
    <property type="component" value="Plasmid pACP4.1"/>
</dbReference>